<dbReference type="OrthoDB" id="4121142at2759"/>
<feature type="transmembrane region" description="Helical" evidence="1">
    <location>
        <begin position="194"/>
        <end position="215"/>
    </location>
</feature>
<feature type="signal peptide" evidence="2">
    <location>
        <begin position="1"/>
        <end position="22"/>
    </location>
</feature>
<dbReference type="GeneID" id="34602584"/>
<evidence type="ECO:0000313" key="4">
    <source>
        <dbReference type="Proteomes" id="UP000077002"/>
    </source>
</evidence>
<accession>A0A177F468</accession>
<keyword evidence="1" id="KW-0812">Transmembrane</keyword>
<sequence length="273" mass="29433">MAPLRVCATAKILVLGLALVSALPPVSVSVSGAPVHYRHDHQHRRLHGSAVLENEHWRIGTSSTVLVEATATATPNPRAVPEDDLPSVKTTTTTTTTTRFVYYPIATPYFPNLLHVEAGDELPAEVFARISDRARALGRSSAYPPNNPVKVATGLFEHLASRRSPRGDGESISSQPYLLNKKSISPPSRVSNSAIVLFLGAVGFFFVSLVWNLYIRHGWTRDKANQIDVGAAGAMRLTSLTGERRRGGTAKARRSPGGWLRAANAASPPVFVV</sequence>
<dbReference type="Proteomes" id="UP000077002">
    <property type="component" value="Unassembled WGS sequence"/>
</dbReference>
<proteinExistence type="predicted"/>
<keyword evidence="4" id="KW-1185">Reference proteome</keyword>
<protein>
    <recommendedName>
        <fullName evidence="5">Protein BIG1</fullName>
    </recommendedName>
</protein>
<feature type="chain" id="PRO_5008060872" description="Protein BIG1" evidence="2">
    <location>
        <begin position="23"/>
        <end position="273"/>
    </location>
</feature>
<evidence type="ECO:0008006" key="5">
    <source>
        <dbReference type="Google" id="ProtNLM"/>
    </source>
</evidence>
<keyword evidence="1" id="KW-1133">Transmembrane helix</keyword>
<evidence type="ECO:0000256" key="1">
    <source>
        <dbReference type="SAM" id="Phobius"/>
    </source>
</evidence>
<name>A0A177F468_9EURO</name>
<gene>
    <name evidence="3" type="ORF">AYO21_07430</name>
</gene>
<organism evidence="3 4">
    <name type="scientific">Fonsecaea monophora</name>
    <dbReference type="NCBI Taxonomy" id="254056"/>
    <lineage>
        <taxon>Eukaryota</taxon>
        <taxon>Fungi</taxon>
        <taxon>Dikarya</taxon>
        <taxon>Ascomycota</taxon>
        <taxon>Pezizomycotina</taxon>
        <taxon>Eurotiomycetes</taxon>
        <taxon>Chaetothyriomycetidae</taxon>
        <taxon>Chaetothyriales</taxon>
        <taxon>Herpotrichiellaceae</taxon>
        <taxon>Fonsecaea</taxon>
    </lineage>
</organism>
<dbReference type="RefSeq" id="XP_022510262.1">
    <property type="nucleotide sequence ID" value="XM_022657385.1"/>
</dbReference>
<reference evidence="3 4" key="1">
    <citation type="submission" date="2016-03" db="EMBL/GenBank/DDBJ databases">
        <title>Draft genome sequence of the Fonsecaea monophora CBS 269.37.</title>
        <authorList>
            <person name="Bombassaro A."/>
            <person name="Vinicius W.A."/>
            <person name="De Hoog S."/>
            <person name="Sun J."/>
            <person name="Souza E.M."/>
            <person name="Raittz R.T."/>
            <person name="Costa F."/>
            <person name="Leao A.C."/>
            <person name="Tadra-Sfeir M.Z."/>
            <person name="Baura V."/>
            <person name="Balsanelli E."/>
            <person name="Pedrosa F.O."/>
            <person name="Moreno L.F."/>
            <person name="Steffens M.B."/>
            <person name="Xi L."/>
            <person name="Bocca A.L."/>
            <person name="Felipe M.S."/>
            <person name="Teixeira M."/>
            <person name="Telles Filho F.Q."/>
            <person name="Azevedo C.M."/>
            <person name="Gomes R."/>
            <person name="Vicente V.A."/>
        </authorList>
    </citation>
    <scope>NUCLEOTIDE SEQUENCE [LARGE SCALE GENOMIC DNA]</scope>
    <source>
        <strain evidence="3 4">CBS 269.37</strain>
    </source>
</reference>
<evidence type="ECO:0000256" key="2">
    <source>
        <dbReference type="SAM" id="SignalP"/>
    </source>
</evidence>
<dbReference type="AlphaFoldDB" id="A0A177F468"/>
<comment type="caution">
    <text evidence="3">The sequence shown here is derived from an EMBL/GenBank/DDBJ whole genome shotgun (WGS) entry which is preliminary data.</text>
</comment>
<keyword evidence="2" id="KW-0732">Signal</keyword>
<dbReference type="EMBL" id="LVKK01000057">
    <property type="protein sequence ID" value="OAG38310.1"/>
    <property type="molecule type" value="Genomic_DNA"/>
</dbReference>
<keyword evidence="1" id="KW-0472">Membrane</keyword>
<evidence type="ECO:0000313" key="3">
    <source>
        <dbReference type="EMBL" id="OAG38310.1"/>
    </source>
</evidence>